<dbReference type="GO" id="GO:0008866">
    <property type="term" value="F:fructuronate reductase activity"/>
    <property type="evidence" value="ECO:0007669"/>
    <property type="project" value="UniProtKB-EC"/>
</dbReference>
<dbReference type="Pfam" id="PF01232">
    <property type="entry name" value="Mannitol_dh"/>
    <property type="match status" value="1"/>
</dbReference>
<evidence type="ECO:0000256" key="2">
    <source>
        <dbReference type="ARBA" id="ARBA00023027"/>
    </source>
</evidence>
<dbReference type="InterPro" id="IPR050988">
    <property type="entry name" value="Mannitol_DH/Oxidoreductase"/>
</dbReference>
<evidence type="ECO:0000256" key="1">
    <source>
        <dbReference type="ARBA" id="ARBA00023002"/>
    </source>
</evidence>
<dbReference type="SUPFAM" id="SSF51735">
    <property type="entry name" value="NAD(P)-binding Rossmann-fold domains"/>
    <property type="match status" value="1"/>
</dbReference>
<accession>A0ABX6DQV3</accession>
<dbReference type="PANTHER" id="PTHR43362">
    <property type="entry name" value="MANNITOL DEHYDROGENASE DSF1-RELATED"/>
    <property type="match status" value="1"/>
</dbReference>
<dbReference type="PANTHER" id="PTHR43362:SF4">
    <property type="entry name" value="MANNITOL DEHYDROGENASE"/>
    <property type="match status" value="1"/>
</dbReference>
<dbReference type="PRINTS" id="PR00084">
    <property type="entry name" value="MTLDHDRGNASE"/>
</dbReference>
<dbReference type="InterPro" id="IPR036291">
    <property type="entry name" value="NAD(P)-bd_dom_sf"/>
</dbReference>
<sequence length="486" mass="53311">MQNKLLTAKATLPTYDRSKLVSRIVHLGFGAFHRAHQAVYADILAAEHGSDWGYTEVNLIGGEQQIADLNHQDNLYTVAEMSADAWTARVVGVVKEALHAQVDGLETVLAKMCEPQVAIVSLTITEKGYCHSPASGQLMLDHPFIAADIQNPHQPKSAPGVVVEALARRRAAGLPAFSVMSCDNMPENGHVMRNVVCAYARAIDAGLADWIESHVTFPSTMVDRIVPAVTPDTLDKIEQLTGVRDPAGVACEPFRQWVIEDNFVAGRPAWEKTGAELVSDVIPFEEMKLRMLNGSHSFLAYLGYLAGYEHINDCMGDENYRRAAHDLMLNEQAPTLKVQNVDLARYADLLITRYTNPALRHRTWQIAMDGSQKLPQRMLDSVRWHLADNSSFTLLTLGVAGWMRYVGGVDEKGNKIEVSDPLLPVIQAAVQGSEEGESRVKALLAIEAIFGQDLPQNGQFVDQVTNAYLSLLSKGAKATVAQFSAL</sequence>
<keyword evidence="6" id="KW-1185">Reference proteome</keyword>
<organism evidence="5 6">
    <name type="scientific">Kluyvera intermedia</name>
    <name type="common">Enterobacter intermedius</name>
    <dbReference type="NCBI Taxonomy" id="61648"/>
    <lineage>
        <taxon>Bacteria</taxon>
        <taxon>Pseudomonadati</taxon>
        <taxon>Pseudomonadota</taxon>
        <taxon>Gammaproteobacteria</taxon>
        <taxon>Enterobacterales</taxon>
        <taxon>Enterobacteriaceae</taxon>
        <taxon>Kluyvera</taxon>
    </lineage>
</organism>
<keyword evidence="1 5" id="KW-0560">Oxidoreductase</keyword>
<dbReference type="PROSITE" id="PS00974">
    <property type="entry name" value="MANNITOL_DHGENASE"/>
    <property type="match status" value="1"/>
</dbReference>
<dbReference type="InterPro" id="IPR008927">
    <property type="entry name" value="6-PGluconate_DH-like_C_sf"/>
</dbReference>
<evidence type="ECO:0000259" key="4">
    <source>
        <dbReference type="Pfam" id="PF08125"/>
    </source>
</evidence>
<proteinExistence type="predicted"/>
<dbReference type="NCBIfam" id="NF011611">
    <property type="entry name" value="PRK15037.1"/>
    <property type="match status" value="1"/>
</dbReference>
<dbReference type="InterPro" id="IPR013328">
    <property type="entry name" value="6PGD_dom2"/>
</dbReference>
<evidence type="ECO:0000259" key="3">
    <source>
        <dbReference type="Pfam" id="PF01232"/>
    </source>
</evidence>
<dbReference type="InterPro" id="IPR013131">
    <property type="entry name" value="Mannitol_DH_N"/>
</dbReference>
<reference evidence="5 6" key="1">
    <citation type="submission" date="2019-10" db="EMBL/GenBank/DDBJ databases">
        <title>Complete genome sequencing of drug resistant plasmids in Kluyvera intermedia.</title>
        <authorList>
            <person name="Ke C."/>
            <person name="Jian S."/>
        </authorList>
    </citation>
    <scope>NUCLEOTIDE SEQUENCE [LARGE SCALE GENOMIC DNA]</scope>
    <source>
        <strain evidence="5 6">N2-1</strain>
    </source>
</reference>
<dbReference type="Pfam" id="PF08125">
    <property type="entry name" value="Mannitol_dh_C"/>
    <property type="match status" value="1"/>
</dbReference>
<dbReference type="Gene3D" id="3.40.50.720">
    <property type="entry name" value="NAD(P)-binding Rossmann-like Domain"/>
    <property type="match status" value="1"/>
</dbReference>
<dbReference type="Gene3D" id="1.10.1040.10">
    <property type="entry name" value="N-(1-d-carboxylethyl)-l-norvaline Dehydrogenase, domain 2"/>
    <property type="match status" value="1"/>
</dbReference>
<dbReference type="InterPro" id="IPR023027">
    <property type="entry name" value="Mannitol_DH_CS"/>
</dbReference>
<evidence type="ECO:0000313" key="6">
    <source>
        <dbReference type="Proteomes" id="UP000344450"/>
    </source>
</evidence>
<name>A0ABX6DQV3_KLUIN</name>
<gene>
    <name evidence="5" type="ORF">GHC21_10965</name>
</gene>
<dbReference type="EC" id="1.1.1.57" evidence="5"/>
<feature type="domain" description="Mannitol dehydrogenase C-terminal" evidence="4">
    <location>
        <begin position="280"/>
        <end position="471"/>
    </location>
</feature>
<feature type="domain" description="Mannitol dehydrogenase N-terminal" evidence="3">
    <location>
        <begin position="23"/>
        <end position="272"/>
    </location>
</feature>
<protein>
    <submittedName>
        <fullName evidence="5">Fructuronate reductase</fullName>
        <ecNumber evidence="5">1.1.1.57</ecNumber>
    </submittedName>
</protein>
<dbReference type="RefSeq" id="WP_153742934.1">
    <property type="nucleotide sequence ID" value="NZ_CP045843.1"/>
</dbReference>
<dbReference type="InterPro" id="IPR013118">
    <property type="entry name" value="Mannitol_DH_C"/>
</dbReference>
<dbReference type="InterPro" id="IPR000669">
    <property type="entry name" value="Mannitol_DH"/>
</dbReference>
<dbReference type="SUPFAM" id="SSF48179">
    <property type="entry name" value="6-phosphogluconate dehydrogenase C-terminal domain-like"/>
    <property type="match status" value="1"/>
</dbReference>
<keyword evidence="2" id="KW-0520">NAD</keyword>
<dbReference type="EMBL" id="CP045845">
    <property type="protein sequence ID" value="QGH30154.1"/>
    <property type="molecule type" value="Genomic_DNA"/>
</dbReference>
<dbReference type="Proteomes" id="UP000344450">
    <property type="component" value="Chromosome"/>
</dbReference>
<dbReference type="GeneID" id="91972925"/>
<evidence type="ECO:0000313" key="5">
    <source>
        <dbReference type="EMBL" id="QGH30154.1"/>
    </source>
</evidence>